<comment type="caution">
    <text evidence="1">The sequence shown here is derived from an EMBL/GenBank/DDBJ whole genome shotgun (WGS) entry which is preliminary data.</text>
</comment>
<dbReference type="InterPro" id="IPR051220">
    <property type="entry name" value="TFA_Chaperone"/>
</dbReference>
<dbReference type="InterPro" id="IPR003458">
    <property type="entry name" value="Phage_T4_Gp38_tail_assem"/>
</dbReference>
<proteinExistence type="predicted"/>
<dbReference type="Pfam" id="PF02413">
    <property type="entry name" value="Caudo_TAP"/>
    <property type="match status" value="1"/>
</dbReference>
<dbReference type="RefSeq" id="WP_045354216.1">
    <property type="nucleotide sequence ID" value="NZ_JAZBGL010000053.1"/>
</dbReference>
<evidence type="ECO:0000313" key="1">
    <source>
        <dbReference type="EMBL" id="OEH09251.1"/>
    </source>
</evidence>
<evidence type="ECO:0000313" key="2">
    <source>
        <dbReference type="Proteomes" id="UP000050495"/>
    </source>
</evidence>
<reference evidence="1 2" key="1">
    <citation type="submission" date="2016-04" db="EMBL/GenBank/DDBJ databases">
        <authorList>
            <person name="Osei Sekyere J."/>
            <person name="Sivertsen A."/>
            <person name="Pedersen A.T."/>
            <person name="Sundsfjord A."/>
        </authorList>
    </citation>
    <scope>NUCLEOTIDE SEQUENCE [LARGE SCALE GENOMIC DNA]</scope>
    <source>
        <strain evidence="1 2">ST435:939705067</strain>
    </source>
</reference>
<sequence length="199" mass="21479">MSQAELNSELIAIVAGDVIVFNYDGETREYLSSSVEYLAAGVGIPANSCVDAPDKIKDGFTVCRTADGKAWEYVVDHRGEVVYSTKTGEKISITVPGDYPEDTTTQAPGTLYDKWNGSEWETDTNAQHAAAVEEAEQQINALLAEATTIIAPLADAQAGGYIDDADVPRLAEWQRYRYKLTKVDTSTAPAITLPTKPGV</sequence>
<dbReference type="PANTHER" id="PTHR34413">
    <property type="entry name" value="PROPHAGE TAIL FIBER ASSEMBLY PROTEIN HOMOLOG TFAE-RELATED-RELATED"/>
    <property type="match status" value="1"/>
</dbReference>
<accession>A0AB36F6W1</accession>
<dbReference type="PANTHER" id="PTHR34413:SF2">
    <property type="entry name" value="PROPHAGE TAIL FIBER ASSEMBLY PROTEIN HOMOLOG TFAE-RELATED"/>
    <property type="match status" value="1"/>
</dbReference>
<dbReference type="EMBL" id="LJEY02000221">
    <property type="protein sequence ID" value="OEH09251.1"/>
    <property type="molecule type" value="Genomic_DNA"/>
</dbReference>
<organism evidence="1 2">
    <name type="scientific">Enterobacter asburiae</name>
    <dbReference type="NCBI Taxonomy" id="61645"/>
    <lineage>
        <taxon>Bacteria</taxon>
        <taxon>Pseudomonadati</taxon>
        <taxon>Pseudomonadota</taxon>
        <taxon>Gammaproteobacteria</taxon>
        <taxon>Enterobacterales</taxon>
        <taxon>Enterobacteriaceae</taxon>
        <taxon>Enterobacter</taxon>
        <taxon>Enterobacter cloacae complex</taxon>
    </lineage>
</organism>
<dbReference type="AlphaFoldDB" id="A0AB36F6W1"/>
<gene>
    <name evidence="1" type="ORF">AN696_0224850</name>
</gene>
<protein>
    <submittedName>
        <fullName evidence="1">Phage tail protein</fullName>
    </submittedName>
</protein>
<name>A0AB36F6W1_ENTAS</name>
<dbReference type="Proteomes" id="UP000050495">
    <property type="component" value="Unassembled WGS sequence"/>
</dbReference>